<organism evidence="2 3">
    <name type="scientific">Pseudaminobacter soli</name>
    <name type="common">ex Zhang et al. 2022</name>
    <dbReference type="NCBI Taxonomy" id="2831468"/>
    <lineage>
        <taxon>Bacteria</taxon>
        <taxon>Pseudomonadati</taxon>
        <taxon>Pseudomonadota</taxon>
        <taxon>Alphaproteobacteria</taxon>
        <taxon>Hyphomicrobiales</taxon>
        <taxon>Phyllobacteriaceae</taxon>
        <taxon>Pseudaminobacter</taxon>
    </lineage>
</organism>
<dbReference type="PANTHER" id="PTHR43135">
    <property type="entry name" value="ALPHA-D-RIBOSE 1-METHYLPHOSPHONATE 5-TRIPHOSPHATE DIPHOSPHATASE"/>
    <property type="match status" value="1"/>
</dbReference>
<name>A0A942E2L0_9HYPH</name>
<dbReference type="Gene3D" id="2.30.40.10">
    <property type="entry name" value="Urease, subunit C, domain 1"/>
    <property type="match status" value="1"/>
</dbReference>
<dbReference type="PANTHER" id="PTHR43135:SF3">
    <property type="entry name" value="ALPHA-D-RIBOSE 1-METHYLPHOSPHONATE 5-TRIPHOSPHATE DIPHOSPHATASE"/>
    <property type="match status" value="1"/>
</dbReference>
<evidence type="ECO:0000313" key="2">
    <source>
        <dbReference type="EMBL" id="MBS3649455.1"/>
    </source>
</evidence>
<dbReference type="EMBL" id="JAGWCR010000006">
    <property type="protein sequence ID" value="MBS3649455.1"/>
    <property type="molecule type" value="Genomic_DNA"/>
</dbReference>
<dbReference type="GO" id="GO:0016810">
    <property type="term" value="F:hydrolase activity, acting on carbon-nitrogen (but not peptide) bonds"/>
    <property type="evidence" value="ECO:0007669"/>
    <property type="project" value="InterPro"/>
</dbReference>
<dbReference type="SUPFAM" id="SSF51556">
    <property type="entry name" value="Metallo-dependent hydrolases"/>
    <property type="match status" value="1"/>
</dbReference>
<gene>
    <name evidence="2" type="ORF">KEU06_12635</name>
</gene>
<dbReference type="InterPro" id="IPR032466">
    <property type="entry name" value="Metal_Hydrolase"/>
</dbReference>
<dbReference type="InterPro" id="IPR006680">
    <property type="entry name" value="Amidohydro-rel"/>
</dbReference>
<protein>
    <submittedName>
        <fullName evidence="2">Amidohydrolase family protein</fullName>
    </submittedName>
</protein>
<proteinExistence type="predicted"/>
<dbReference type="Gene3D" id="3.20.20.140">
    <property type="entry name" value="Metal-dependent hydrolases"/>
    <property type="match status" value="1"/>
</dbReference>
<feature type="domain" description="Amidohydrolase-related" evidence="1">
    <location>
        <begin position="69"/>
        <end position="377"/>
    </location>
</feature>
<dbReference type="Proteomes" id="UP000680348">
    <property type="component" value="Unassembled WGS sequence"/>
</dbReference>
<dbReference type="InterPro" id="IPR051781">
    <property type="entry name" value="Metallo-dep_Hydrolase"/>
</dbReference>
<dbReference type="CDD" id="cd01292">
    <property type="entry name" value="metallo-dependent_hydrolases"/>
    <property type="match status" value="1"/>
</dbReference>
<dbReference type="Pfam" id="PF01979">
    <property type="entry name" value="Amidohydro_1"/>
    <property type="match status" value="1"/>
</dbReference>
<evidence type="ECO:0000313" key="3">
    <source>
        <dbReference type="Proteomes" id="UP000680348"/>
    </source>
</evidence>
<keyword evidence="3" id="KW-1185">Reference proteome</keyword>
<accession>A0A942E2L0</accession>
<dbReference type="AlphaFoldDB" id="A0A942E2L0"/>
<dbReference type="InterPro" id="IPR011059">
    <property type="entry name" value="Metal-dep_hydrolase_composite"/>
</dbReference>
<dbReference type="SUPFAM" id="SSF51338">
    <property type="entry name" value="Composite domain of metallo-dependent hydrolases"/>
    <property type="match status" value="1"/>
</dbReference>
<reference evidence="2" key="1">
    <citation type="submission" date="2021-04" db="EMBL/GenBank/DDBJ databases">
        <title>Pseudaminobacter soli sp. nov., isolated from paddy soil contaminated by heavy metals.</title>
        <authorList>
            <person name="Zhang K."/>
        </authorList>
    </citation>
    <scope>NUCLEOTIDE SEQUENCE</scope>
    <source>
        <strain evidence="2">19-2017</strain>
    </source>
</reference>
<sequence>MAEPATAGSTAGRLAIRNIGLLLSGDISRPILDADAILVEDGIIRAVGKEGSIEFGTVDREIDAQGCAVTPGLIDNHVHTVAGDWTPRQNQIGWIESTLHGGVTTMISAGEAHYPGRPRDVVGIKALAIAAQRSFATFRPGGMKIIAGALILEPGLTERDFGELAEAGITIIGEVGLGGVKDGPTGRQMIAWARSHGMTSMTHTGGPSIPGSGRIGADVVIEVDADVVAHVNGGPTALPFDELRRITEESSRALEIVHNGNLRAGLYVLDLAKQRGELARVLLGTDGPAGSGVQPLGILRMITMLASLCDVSVETAFCFATGNTARVRGLKDRGIVEAGRAADLVFMDRAAGGAGETFLESLALGNLPGIGMVMVDGVPRTARSRNTPPADKVPVIVKGCAGDGFGEVGLRSPEAGG</sequence>
<dbReference type="RefSeq" id="WP_188255017.1">
    <property type="nucleotide sequence ID" value="NZ_JABVCF010000006.1"/>
</dbReference>
<evidence type="ECO:0000259" key="1">
    <source>
        <dbReference type="Pfam" id="PF01979"/>
    </source>
</evidence>
<comment type="caution">
    <text evidence="2">The sequence shown here is derived from an EMBL/GenBank/DDBJ whole genome shotgun (WGS) entry which is preliminary data.</text>
</comment>